<keyword evidence="5" id="KW-1185">Reference proteome</keyword>
<proteinExistence type="inferred from homology"/>
<evidence type="ECO:0000256" key="1">
    <source>
        <dbReference type="ARBA" id="ARBA00008950"/>
    </source>
</evidence>
<dbReference type="Pfam" id="PF12850">
    <property type="entry name" value="Metallophos_2"/>
    <property type="match status" value="1"/>
</dbReference>
<feature type="domain" description="Calcineurin-like phosphoesterase" evidence="3">
    <location>
        <begin position="4"/>
        <end position="150"/>
    </location>
</feature>
<dbReference type="InterPro" id="IPR029052">
    <property type="entry name" value="Metallo-depent_PP-like"/>
</dbReference>
<dbReference type="RefSeq" id="WP_126615106.1">
    <property type="nucleotide sequence ID" value="NZ_CP034562.1"/>
</dbReference>
<name>A0A3S9P4A0_9BACT</name>
<dbReference type="GO" id="GO:0016787">
    <property type="term" value="F:hydrolase activity"/>
    <property type="evidence" value="ECO:0007669"/>
    <property type="project" value="UniProtKB-UniRule"/>
</dbReference>
<dbReference type="EMBL" id="CP034562">
    <property type="protein sequence ID" value="AZQ63021.1"/>
    <property type="molecule type" value="Genomic_DNA"/>
</dbReference>
<accession>A0A3S9P4A0</accession>
<sequence>MALIGIISDTHGYIDDRITAHLSDCDEIWHAGDIGKEEVTDTLKHLAPLRAVYGNIDGGKLRAEFPEEQIFTINGVSIYMIHIGGYPPRYTAKLKKRLDELKPKIFICGHSHILKVIPDQSRNLIHINPGAAGKHGFHKMRTLIKLTIEDGKPKDLKVIELGERASLR</sequence>
<evidence type="ECO:0000256" key="2">
    <source>
        <dbReference type="RuleBase" id="RU362039"/>
    </source>
</evidence>
<evidence type="ECO:0000313" key="5">
    <source>
        <dbReference type="Proteomes" id="UP000267268"/>
    </source>
</evidence>
<evidence type="ECO:0000259" key="3">
    <source>
        <dbReference type="Pfam" id="PF12850"/>
    </source>
</evidence>
<gene>
    <name evidence="4" type="ORF">EI427_12440</name>
</gene>
<dbReference type="OrthoDB" id="9785951at2"/>
<dbReference type="AlphaFoldDB" id="A0A3S9P4A0"/>
<organism evidence="4 5">
    <name type="scientific">Flammeovirga pectinis</name>
    <dbReference type="NCBI Taxonomy" id="2494373"/>
    <lineage>
        <taxon>Bacteria</taxon>
        <taxon>Pseudomonadati</taxon>
        <taxon>Bacteroidota</taxon>
        <taxon>Cytophagia</taxon>
        <taxon>Cytophagales</taxon>
        <taxon>Flammeovirgaceae</taxon>
        <taxon>Flammeovirga</taxon>
    </lineage>
</organism>
<dbReference type="Gene3D" id="3.60.21.10">
    <property type="match status" value="1"/>
</dbReference>
<dbReference type="PANTHER" id="PTHR11124">
    <property type="entry name" value="VACUOLAR SORTING PROTEIN VPS29"/>
    <property type="match status" value="1"/>
</dbReference>
<evidence type="ECO:0000313" key="4">
    <source>
        <dbReference type="EMBL" id="AZQ63021.1"/>
    </source>
</evidence>
<comment type="similarity">
    <text evidence="1 2">Belongs to the metallophosphoesterase superfamily. YfcE family.</text>
</comment>
<reference evidence="4 5" key="1">
    <citation type="submission" date="2018-12" db="EMBL/GenBank/DDBJ databases">
        <title>Flammeovirga pectinis sp. nov., isolated from the gut of the Korean scallop, Patinopecten yessoensis.</title>
        <authorList>
            <person name="Bae J.-W."/>
            <person name="Jeong Y.-S."/>
            <person name="Kang W."/>
        </authorList>
    </citation>
    <scope>NUCLEOTIDE SEQUENCE [LARGE SCALE GENOMIC DNA]</scope>
    <source>
        <strain evidence="4 5">L12M1</strain>
    </source>
</reference>
<dbReference type="GO" id="GO:0046872">
    <property type="term" value="F:metal ion binding"/>
    <property type="evidence" value="ECO:0007669"/>
    <property type="project" value="UniProtKB-KW"/>
</dbReference>
<dbReference type="KEGG" id="fll:EI427_12440"/>
<dbReference type="Proteomes" id="UP000267268">
    <property type="component" value="Chromosome 1"/>
</dbReference>
<comment type="cofactor">
    <cofactor evidence="2">
        <name>a divalent metal cation</name>
        <dbReference type="ChEBI" id="CHEBI:60240"/>
    </cofactor>
</comment>
<keyword evidence="2" id="KW-0479">Metal-binding</keyword>
<dbReference type="InterPro" id="IPR000979">
    <property type="entry name" value="Phosphodiesterase_MJ0936/Vps29"/>
</dbReference>
<dbReference type="EC" id="3.1.4.-" evidence="2"/>
<dbReference type="SUPFAM" id="SSF56300">
    <property type="entry name" value="Metallo-dependent phosphatases"/>
    <property type="match status" value="1"/>
</dbReference>
<protein>
    <recommendedName>
        <fullName evidence="2">Phosphoesterase</fullName>
        <ecNumber evidence="2">3.1.4.-</ecNumber>
    </recommendedName>
</protein>
<dbReference type="InterPro" id="IPR024654">
    <property type="entry name" value="Calcineurin-like_PHP_lpxH"/>
</dbReference>
<dbReference type="NCBIfam" id="TIGR00040">
    <property type="entry name" value="yfcE"/>
    <property type="match status" value="1"/>
</dbReference>